<organism evidence="2 3">
    <name type="scientific">Aplosporella prunicola CBS 121167</name>
    <dbReference type="NCBI Taxonomy" id="1176127"/>
    <lineage>
        <taxon>Eukaryota</taxon>
        <taxon>Fungi</taxon>
        <taxon>Dikarya</taxon>
        <taxon>Ascomycota</taxon>
        <taxon>Pezizomycotina</taxon>
        <taxon>Dothideomycetes</taxon>
        <taxon>Dothideomycetes incertae sedis</taxon>
        <taxon>Botryosphaeriales</taxon>
        <taxon>Aplosporellaceae</taxon>
        <taxon>Aplosporella</taxon>
    </lineage>
</organism>
<dbReference type="GeneID" id="54300590"/>
<dbReference type="OrthoDB" id="5420368at2759"/>
<feature type="compositionally biased region" description="Acidic residues" evidence="1">
    <location>
        <begin position="226"/>
        <end position="243"/>
    </location>
</feature>
<evidence type="ECO:0000313" key="2">
    <source>
        <dbReference type="EMBL" id="KAF2142772.1"/>
    </source>
</evidence>
<feature type="compositionally biased region" description="Polar residues" evidence="1">
    <location>
        <begin position="55"/>
        <end position="67"/>
    </location>
</feature>
<accession>A0A6A6BF34</accession>
<evidence type="ECO:0000256" key="1">
    <source>
        <dbReference type="SAM" id="MobiDB-lite"/>
    </source>
</evidence>
<reference evidence="2" key="1">
    <citation type="journal article" date="2020" name="Stud. Mycol.">
        <title>101 Dothideomycetes genomes: a test case for predicting lifestyles and emergence of pathogens.</title>
        <authorList>
            <person name="Haridas S."/>
            <person name="Albert R."/>
            <person name="Binder M."/>
            <person name="Bloem J."/>
            <person name="Labutti K."/>
            <person name="Salamov A."/>
            <person name="Andreopoulos B."/>
            <person name="Baker S."/>
            <person name="Barry K."/>
            <person name="Bills G."/>
            <person name="Bluhm B."/>
            <person name="Cannon C."/>
            <person name="Castanera R."/>
            <person name="Culley D."/>
            <person name="Daum C."/>
            <person name="Ezra D."/>
            <person name="Gonzalez J."/>
            <person name="Henrissat B."/>
            <person name="Kuo A."/>
            <person name="Liang C."/>
            <person name="Lipzen A."/>
            <person name="Lutzoni F."/>
            <person name="Magnuson J."/>
            <person name="Mondo S."/>
            <person name="Nolan M."/>
            <person name="Ohm R."/>
            <person name="Pangilinan J."/>
            <person name="Park H.-J."/>
            <person name="Ramirez L."/>
            <person name="Alfaro M."/>
            <person name="Sun H."/>
            <person name="Tritt A."/>
            <person name="Yoshinaga Y."/>
            <person name="Zwiers L.-H."/>
            <person name="Turgeon B."/>
            <person name="Goodwin S."/>
            <person name="Spatafora J."/>
            <person name="Crous P."/>
            <person name="Grigoriev I."/>
        </authorList>
    </citation>
    <scope>NUCLEOTIDE SEQUENCE</scope>
    <source>
        <strain evidence="2">CBS 121167</strain>
    </source>
</reference>
<evidence type="ECO:0000313" key="3">
    <source>
        <dbReference type="Proteomes" id="UP000799438"/>
    </source>
</evidence>
<feature type="region of interest" description="Disordered" evidence="1">
    <location>
        <begin position="54"/>
        <end position="243"/>
    </location>
</feature>
<proteinExistence type="predicted"/>
<feature type="compositionally biased region" description="Polar residues" evidence="1">
    <location>
        <begin position="144"/>
        <end position="153"/>
    </location>
</feature>
<dbReference type="RefSeq" id="XP_033398484.1">
    <property type="nucleotide sequence ID" value="XM_033543093.1"/>
</dbReference>
<name>A0A6A6BF34_9PEZI</name>
<feature type="compositionally biased region" description="Low complexity" evidence="1">
    <location>
        <begin position="68"/>
        <end position="88"/>
    </location>
</feature>
<sequence>MPIRWTSDNDQVLLLTIINSHNFSINYDTVAEHWPKDRGEIPTARAIRERIVKLRNTSGVRGTRSTGSAASTPRAPRTTGTPQRTPGSKASTAKKRKRTDDSDDDDEEFPSTVPKRELQDLQNSPSAGRGGRTTTGTPLRHSAFQGNGHTLGSSDGDAALASGGPVSLTNGGDSGRGMFARTPVAAPQTHADDGDDDTGSAISGCRSTPRRAASAGVARAIKAEDSDSQAESDMSEYQDQLEI</sequence>
<dbReference type="EMBL" id="ML995483">
    <property type="protein sequence ID" value="KAF2142772.1"/>
    <property type="molecule type" value="Genomic_DNA"/>
</dbReference>
<gene>
    <name evidence="2" type="ORF">K452DRAFT_307694</name>
</gene>
<keyword evidence="3" id="KW-1185">Reference proteome</keyword>
<protein>
    <submittedName>
        <fullName evidence="2">Uncharacterized protein</fullName>
    </submittedName>
</protein>
<dbReference type="AlphaFoldDB" id="A0A6A6BF34"/>
<dbReference type="Proteomes" id="UP000799438">
    <property type="component" value="Unassembled WGS sequence"/>
</dbReference>